<feature type="domain" description="Calcineurin-like phosphoesterase" evidence="2">
    <location>
        <begin position="227"/>
        <end position="434"/>
    </location>
</feature>
<dbReference type="STRING" id="1796646.A4V02_09815"/>
<organism evidence="5 6">
    <name type="scientific">Muribaculum intestinale</name>
    <dbReference type="NCBI Taxonomy" id="1796646"/>
    <lineage>
        <taxon>Bacteria</taxon>
        <taxon>Pseudomonadati</taxon>
        <taxon>Bacteroidota</taxon>
        <taxon>Bacteroidia</taxon>
        <taxon>Bacteroidales</taxon>
        <taxon>Muribaculaceae</taxon>
        <taxon>Muribaculum</taxon>
    </lineage>
</organism>
<dbReference type="Pfam" id="PF00149">
    <property type="entry name" value="Metallophos"/>
    <property type="match status" value="1"/>
</dbReference>
<protein>
    <recommendedName>
        <fullName evidence="7">Metallophosphoesterase</fullName>
    </recommendedName>
</protein>
<dbReference type="GO" id="GO:0016787">
    <property type="term" value="F:hydrolase activity"/>
    <property type="evidence" value="ECO:0007669"/>
    <property type="project" value="InterPro"/>
</dbReference>
<dbReference type="AlphaFoldDB" id="A0A1B1SB14"/>
<dbReference type="InterPro" id="IPR029052">
    <property type="entry name" value="Metallo-depent_PP-like"/>
</dbReference>
<dbReference type="Proteomes" id="UP000186351">
    <property type="component" value="Chromosome"/>
</dbReference>
<evidence type="ECO:0000259" key="4">
    <source>
        <dbReference type="Pfam" id="PF16371"/>
    </source>
</evidence>
<accession>A0A1Z2XHL1</accession>
<dbReference type="GeneID" id="65537165"/>
<dbReference type="Gene3D" id="3.60.21.10">
    <property type="match status" value="1"/>
</dbReference>
<evidence type="ECO:0000259" key="3">
    <source>
        <dbReference type="Pfam" id="PF16370"/>
    </source>
</evidence>
<dbReference type="InterPro" id="IPR032288">
    <property type="entry name" value="Metallophos_C"/>
</dbReference>
<dbReference type="RefSeq" id="WP_068961277.1">
    <property type="nucleotide sequence ID" value="NZ_CAJTAP010000033.1"/>
</dbReference>
<dbReference type="KEGG" id="pary:A4V02_09815"/>
<evidence type="ECO:0000256" key="1">
    <source>
        <dbReference type="SAM" id="SignalP"/>
    </source>
</evidence>
<dbReference type="OrthoDB" id="1776264at2"/>
<sequence>MKTIEKYLIGAILTVFLPLTAASCSSSDDNPPISDSGIHFSVPAKIDIMQGGDYTFNVPSGSVPLTTDFLMLEASNGVLHISPIVSATENSFTVRFNPSVTDGSYRAYIKRDDRRIPLGQLSVAIVESIIEPAEGATIYGLVSTDEGGVKGVVVSDGIEVTTTDENGVYNLKSNKHYGYVFISVPSGYEVEADGVLPRMYRLTTADNTKAERADFRLTQVDGQDTYKVFFLGDMHLANRTDDAAQFRQFTADFNNYRNSCSGQKMYAITLGDMTWDLYWYDNKYEIADYIKTINEQVKDIQIFHTMGNHDYDYKAFNDFDAALQYRTHLAPGYYSFNIGKVHYIVLDDIDCDGYDGTTARLYTKNLSDDQLTWLAKDLAYVNKSTPVIITAHAPFFRPTETGSYKYDHDAASTDRLLSLLDGYKVHFVTGHTHMNYNVPAGHQVSGGRDIMEHNVAAICASWWWSGHLTPGLHLSTDGTPGGYAIWDINGTDIKWIYKGTNLNEDVQFRSYDLNQVRFSLNDVPDMSGTTTATNAFNKYIQAYPANSNNEVLINVWNWNPSWTITVTTESGQTLTCTPVGAYDPLHIAALTVKRFNKANLKSAPSFITELFVHFFKVKAPDATSTLNITVKDEFGHTWTEEMKRPKAFSTDAYMQ</sequence>
<evidence type="ECO:0000259" key="2">
    <source>
        <dbReference type="Pfam" id="PF00149"/>
    </source>
</evidence>
<dbReference type="PANTHER" id="PTHR43143:SF1">
    <property type="entry name" value="SERINE_THREONINE-PROTEIN PHOSPHATASE CPPED1"/>
    <property type="match status" value="1"/>
</dbReference>
<keyword evidence="6" id="KW-1185">Reference proteome</keyword>
<dbReference type="SUPFAM" id="SSF56300">
    <property type="entry name" value="Metallo-dependent phosphatases"/>
    <property type="match status" value="1"/>
</dbReference>
<dbReference type="PANTHER" id="PTHR43143">
    <property type="entry name" value="METALLOPHOSPHOESTERASE, CALCINEURIN SUPERFAMILY"/>
    <property type="match status" value="1"/>
</dbReference>
<dbReference type="Pfam" id="PF16371">
    <property type="entry name" value="MetallophosN"/>
    <property type="match status" value="1"/>
</dbReference>
<keyword evidence="1" id="KW-0732">Signal</keyword>
<feature type="domain" description="Calcineurin-like phosphoesterase N-terminal" evidence="4">
    <location>
        <begin position="140"/>
        <end position="217"/>
    </location>
</feature>
<feature type="signal peptide" evidence="1">
    <location>
        <begin position="1"/>
        <end position="21"/>
    </location>
</feature>
<dbReference type="EMBL" id="CP015402">
    <property type="protein sequence ID" value="ANU63983.1"/>
    <property type="molecule type" value="Genomic_DNA"/>
</dbReference>
<dbReference type="InterPro" id="IPR051918">
    <property type="entry name" value="STPP_CPPED1"/>
</dbReference>
<feature type="domain" description="Calcineurin-like phosphoesterase C-terminal" evidence="3">
    <location>
        <begin position="452"/>
        <end position="637"/>
    </location>
</feature>
<feature type="chain" id="PRO_5008529354" description="Metallophosphoesterase" evidence="1">
    <location>
        <begin position="22"/>
        <end position="655"/>
    </location>
</feature>
<dbReference type="PROSITE" id="PS51257">
    <property type="entry name" value="PROKAR_LIPOPROTEIN"/>
    <property type="match status" value="1"/>
</dbReference>
<evidence type="ECO:0000313" key="5">
    <source>
        <dbReference type="EMBL" id="ANU63983.1"/>
    </source>
</evidence>
<accession>A0A1B1SB14</accession>
<proteinExistence type="predicted"/>
<dbReference type="InterPro" id="IPR032285">
    <property type="entry name" value="Metallophos_N"/>
</dbReference>
<dbReference type="Pfam" id="PF16370">
    <property type="entry name" value="MetallophosC"/>
    <property type="match status" value="1"/>
</dbReference>
<name>A0A1B1SB14_9BACT</name>
<reference evidence="6" key="1">
    <citation type="submission" date="2016-04" db="EMBL/GenBank/DDBJ databases">
        <title>Complete Genome Sequences of Twelve Strains of a Stable Defined Moderately Diverse Mouse Microbiota 2 (sDMDMm2).</title>
        <authorList>
            <person name="Uchimura Y."/>
            <person name="Wyss M."/>
            <person name="Brugiroux S."/>
            <person name="Limenitakis J.P."/>
            <person name="Stecher B."/>
            <person name="McCoy K.D."/>
            <person name="Macpherson A.J."/>
        </authorList>
    </citation>
    <scope>NUCLEOTIDE SEQUENCE [LARGE SCALE GENOMIC DNA]</scope>
    <source>
        <strain evidence="6">YL27</strain>
    </source>
</reference>
<evidence type="ECO:0000313" key="6">
    <source>
        <dbReference type="Proteomes" id="UP000186351"/>
    </source>
</evidence>
<gene>
    <name evidence="5" type="ORF">A4V02_09815</name>
</gene>
<dbReference type="InterPro" id="IPR004843">
    <property type="entry name" value="Calcineurin-like_PHP"/>
</dbReference>
<evidence type="ECO:0008006" key="7">
    <source>
        <dbReference type="Google" id="ProtNLM"/>
    </source>
</evidence>